<name>A0A1E3PQZ1_9ASCO</name>
<dbReference type="AlphaFoldDB" id="A0A1E3PQZ1"/>
<protein>
    <submittedName>
        <fullName evidence="3">Putative phosphoglycerate mutase</fullName>
    </submittedName>
</protein>
<dbReference type="InterPro" id="IPR050275">
    <property type="entry name" value="PGM_Phosphatase"/>
</dbReference>
<dbReference type="PANTHER" id="PTHR48100">
    <property type="entry name" value="BROAD-SPECIFICITY PHOSPHATASE YOR283W-RELATED"/>
    <property type="match status" value="1"/>
</dbReference>
<dbReference type="Gene3D" id="3.40.50.1240">
    <property type="entry name" value="Phosphoglycerate mutase-like"/>
    <property type="match status" value="1"/>
</dbReference>
<dbReference type="OrthoDB" id="4818801at2759"/>
<feature type="active site" description="Tele-phosphohistidine intermediate" evidence="1">
    <location>
        <position position="12"/>
    </location>
</feature>
<dbReference type="FunFam" id="3.40.50.1240:FF:000022">
    <property type="entry name" value="Phosphoglycerate mutase family protein"/>
    <property type="match status" value="1"/>
</dbReference>
<dbReference type="InterPro" id="IPR029033">
    <property type="entry name" value="His_PPase_superfam"/>
</dbReference>
<proteinExistence type="predicted"/>
<dbReference type="PANTHER" id="PTHR48100:SF15">
    <property type="entry name" value="SEDOHEPTULOSE 1,7-BISPHOSPHATASE"/>
    <property type="match status" value="1"/>
</dbReference>
<feature type="active site" description="Proton donor/acceptor" evidence="1">
    <location>
        <position position="98"/>
    </location>
</feature>
<keyword evidence="4" id="KW-1185">Reference proteome</keyword>
<dbReference type="Proteomes" id="UP000095009">
    <property type="component" value="Unassembled WGS sequence"/>
</dbReference>
<dbReference type="CDD" id="cd07067">
    <property type="entry name" value="HP_PGM_like"/>
    <property type="match status" value="1"/>
</dbReference>
<reference evidence="3 4" key="1">
    <citation type="journal article" date="2016" name="Proc. Natl. Acad. Sci. U.S.A.">
        <title>Comparative genomics of biotechnologically important yeasts.</title>
        <authorList>
            <person name="Riley R."/>
            <person name="Haridas S."/>
            <person name="Wolfe K.H."/>
            <person name="Lopes M.R."/>
            <person name="Hittinger C.T."/>
            <person name="Goeker M."/>
            <person name="Salamov A.A."/>
            <person name="Wisecaver J.H."/>
            <person name="Long T.M."/>
            <person name="Calvey C.H."/>
            <person name="Aerts A.L."/>
            <person name="Barry K.W."/>
            <person name="Choi C."/>
            <person name="Clum A."/>
            <person name="Coughlan A.Y."/>
            <person name="Deshpande S."/>
            <person name="Douglass A.P."/>
            <person name="Hanson S.J."/>
            <person name="Klenk H.-P."/>
            <person name="LaButti K.M."/>
            <person name="Lapidus A."/>
            <person name="Lindquist E.A."/>
            <person name="Lipzen A.M."/>
            <person name="Meier-Kolthoff J.P."/>
            <person name="Ohm R.A."/>
            <person name="Otillar R.P."/>
            <person name="Pangilinan J.L."/>
            <person name="Peng Y."/>
            <person name="Rokas A."/>
            <person name="Rosa C.A."/>
            <person name="Scheuner C."/>
            <person name="Sibirny A.A."/>
            <person name="Slot J.C."/>
            <person name="Stielow J.B."/>
            <person name="Sun H."/>
            <person name="Kurtzman C.P."/>
            <person name="Blackwell M."/>
            <person name="Grigoriev I.V."/>
            <person name="Jeffries T.W."/>
        </authorList>
    </citation>
    <scope>NUCLEOTIDE SEQUENCE [LARGE SCALE GENOMIC DNA]</scope>
    <source>
        <strain evidence="3 4">DSM 6958</strain>
    </source>
</reference>
<gene>
    <name evidence="3" type="ORF">NADFUDRAFT_45418</name>
</gene>
<evidence type="ECO:0000256" key="2">
    <source>
        <dbReference type="PIRSR" id="PIRSR613078-2"/>
    </source>
</evidence>
<dbReference type="STRING" id="857566.A0A1E3PQZ1"/>
<evidence type="ECO:0000256" key="1">
    <source>
        <dbReference type="PIRSR" id="PIRSR613078-1"/>
    </source>
</evidence>
<dbReference type="SUPFAM" id="SSF53254">
    <property type="entry name" value="Phosphoglycerate mutase-like"/>
    <property type="match status" value="1"/>
</dbReference>
<organism evidence="3 4">
    <name type="scientific">Nadsonia fulvescens var. elongata DSM 6958</name>
    <dbReference type="NCBI Taxonomy" id="857566"/>
    <lineage>
        <taxon>Eukaryota</taxon>
        <taxon>Fungi</taxon>
        <taxon>Dikarya</taxon>
        <taxon>Ascomycota</taxon>
        <taxon>Saccharomycotina</taxon>
        <taxon>Dipodascomycetes</taxon>
        <taxon>Dipodascales</taxon>
        <taxon>Dipodascales incertae sedis</taxon>
        <taxon>Nadsonia</taxon>
    </lineage>
</organism>
<sequence length="227" mass="26014">MSPTPRVIFIRHGETEWSRSGQHTSTTNLPLTTEGEHQMKATGHSFVGEHKLIKPTSVTHVFISPRERAQKTFELMFEDVDRDVVAKIPTTTTEDIREWTYGDYEGMHTKDIRALRKSRGLDQERDWLIWYDGCENGETPEEVTTRLDRLIEEIHEIQGKAIEEDKASDILIFAHGHILRAFVLRWLKRDLQPPAFIMDAGGVGVLSYEHHNVKEPALCIGSAIKPF</sequence>
<feature type="binding site" evidence="2">
    <location>
        <begin position="98"/>
        <end position="101"/>
    </location>
    <ligand>
        <name>substrate</name>
    </ligand>
</feature>
<dbReference type="InterPro" id="IPR013078">
    <property type="entry name" value="His_Pase_superF_clade-1"/>
</dbReference>
<dbReference type="GO" id="GO:0050278">
    <property type="term" value="F:sedoheptulose-bisphosphatase activity"/>
    <property type="evidence" value="ECO:0007669"/>
    <property type="project" value="TreeGrafter"/>
</dbReference>
<evidence type="ECO:0000313" key="4">
    <source>
        <dbReference type="Proteomes" id="UP000095009"/>
    </source>
</evidence>
<evidence type="ECO:0000313" key="3">
    <source>
        <dbReference type="EMBL" id="ODQ67257.1"/>
    </source>
</evidence>
<dbReference type="GO" id="GO:0046390">
    <property type="term" value="P:ribose phosphate biosynthetic process"/>
    <property type="evidence" value="ECO:0007669"/>
    <property type="project" value="TreeGrafter"/>
</dbReference>
<dbReference type="Pfam" id="PF00300">
    <property type="entry name" value="His_Phos_1"/>
    <property type="match status" value="1"/>
</dbReference>
<dbReference type="EMBL" id="KV454407">
    <property type="protein sequence ID" value="ODQ67257.1"/>
    <property type="molecule type" value="Genomic_DNA"/>
</dbReference>
<feature type="binding site" evidence="2">
    <location>
        <position position="68"/>
    </location>
    <ligand>
        <name>substrate</name>
    </ligand>
</feature>
<accession>A0A1E3PQZ1</accession>
<dbReference type="SMART" id="SM00855">
    <property type="entry name" value="PGAM"/>
    <property type="match status" value="1"/>
</dbReference>